<dbReference type="EMBL" id="FNYE01000004">
    <property type="protein sequence ID" value="SEI78766.1"/>
    <property type="molecule type" value="Genomic_DNA"/>
</dbReference>
<reference evidence="3" key="1">
    <citation type="submission" date="2016-10" db="EMBL/GenBank/DDBJ databases">
        <authorList>
            <person name="Varghese N."/>
            <person name="Submissions S."/>
        </authorList>
    </citation>
    <scope>NUCLEOTIDE SEQUENCE [LARGE SCALE GENOMIC DNA]</scope>
    <source>
        <strain evidence="3">LMG 26031</strain>
    </source>
</reference>
<gene>
    <name evidence="2" type="ORF">SAMN05192539_1004109</name>
</gene>
<evidence type="ECO:0000256" key="1">
    <source>
        <dbReference type="SAM" id="MobiDB-lite"/>
    </source>
</evidence>
<feature type="region of interest" description="Disordered" evidence="1">
    <location>
        <begin position="42"/>
        <end position="61"/>
    </location>
</feature>
<dbReference type="STRING" id="667676.SAMN05192539_1004109"/>
<keyword evidence="3" id="KW-1185">Reference proteome</keyword>
<name>A0A1H6THK2_9BURK</name>
<organism evidence="2 3">
    <name type="scientific">Paraburkholderia diazotrophica</name>
    <dbReference type="NCBI Taxonomy" id="667676"/>
    <lineage>
        <taxon>Bacteria</taxon>
        <taxon>Pseudomonadati</taxon>
        <taxon>Pseudomonadota</taxon>
        <taxon>Betaproteobacteria</taxon>
        <taxon>Burkholderiales</taxon>
        <taxon>Burkholderiaceae</taxon>
        <taxon>Paraburkholderia</taxon>
    </lineage>
</organism>
<proteinExistence type="predicted"/>
<dbReference type="Proteomes" id="UP000198866">
    <property type="component" value="Unassembled WGS sequence"/>
</dbReference>
<dbReference type="AlphaFoldDB" id="A0A1H6THK2"/>
<protein>
    <submittedName>
        <fullName evidence="2">Uncharacterized protein</fullName>
    </submittedName>
</protein>
<accession>A0A1H6THK2</accession>
<evidence type="ECO:0000313" key="2">
    <source>
        <dbReference type="EMBL" id="SEI78766.1"/>
    </source>
</evidence>
<sequence>MTRAVCRFIRMSGGCHRIDSFAVYAARVGHVRSVPLAPGVAPGDGAAVPGRRRPVSHKNRPEAEVLQYRPFRRMFPPAGAGRMPACRYWYLVIPRAGLVMDAVAPPSS</sequence>
<evidence type="ECO:0000313" key="3">
    <source>
        <dbReference type="Proteomes" id="UP000198866"/>
    </source>
</evidence>